<organism evidence="4 5">
    <name type="scientific">Actinospica durhamensis</name>
    <dbReference type="NCBI Taxonomy" id="1508375"/>
    <lineage>
        <taxon>Bacteria</taxon>
        <taxon>Bacillati</taxon>
        <taxon>Actinomycetota</taxon>
        <taxon>Actinomycetes</taxon>
        <taxon>Catenulisporales</taxon>
        <taxon>Actinospicaceae</taxon>
        <taxon>Actinospica</taxon>
    </lineage>
</organism>
<evidence type="ECO:0000256" key="1">
    <source>
        <dbReference type="ARBA" id="ARBA00022603"/>
    </source>
</evidence>
<sequence>MPRRYDLLAEVLSFGQNRRWRHAMVDAAARTSPDALRVLDVATGTAGVALYWTDRARVEVTGIDLTAQMLRRGRENVARRGRADRIRLLQGRAEQLPFPDASFDAVTFTYLLRYVQDPAATLVELARVLKPGGALASLEFAVPGNPGWHAAWVGYTRGVLPLAGYLTGGREWGHVGNFLGPSISGHYRTHPVERIVDYWHGAGVADVRTRRMSLGGGLVMWGRKNAASADG</sequence>
<dbReference type="PANTHER" id="PTHR43591">
    <property type="entry name" value="METHYLTRANSFERASE"/>
    <property type="match status" value="1"/>
</dbReference>
<comment type="caution">
    <text evidence="4">The sequence shown here is derived from an EMBL/GenBank/DDBJ whole genome shotgun (WGS) entry which is preliminary data.</text>
</comment>
<dbReference type="GO" id="GO:0032259">
    <property type="term" value="P:methylation"/>
    <property type="evidence" value="ECO:0007669"/>
    <property type="project" value="UniProtKB-KW"/>
</dbReference>
<keyword evidence="2 4" id="KW-0808">Transferase</keyword>
<dbReference type="Proteomes" id="UP000675781">
    <property type="component" value="Unassembled WGS sequence"/>
</dbReference>
<dbReference type="InterPro" id="IPR029063">
    <property type="entry name" value="SAM-dependent_MTases_sf"/>
</dbReference>
<keyword evidence="1 4" id="KW-0489">Methyltransferase</keyword>
<dbReference type="SUPFAM" id="SSF53335">
    <property type="entry name" value="S-adenosyl-L-methionine-dependent methyltransferases"/>
    <property type="match status" value="1"/>
</dbReference>
<reference evidence="4" key="1">
    <citation type="submission" date="2021-04" db="EMBL/GenBank/DDBJ databases">
        <title>Genome based classification of Actinospica acidithermotolerans sp. nov., an actinobacterium isolated from an Indonesian hot spring.</title>
        <authorList>
            <person name="Kusuma A.B."/>
            <person name="Putra K.E."/>
            <person name="Nafisah S."/>
            <person name="Loh J."/>
            <person name="Nouioui I."/>
            <person name="Goodfellow M."/>
        </authorList>
    </citation>
    <scope>NUCLEOTIDE SEQUENCE</scope>
    <source>
        <strain evidence="4">CSCA 57</strain>
    </source>
</reference>
<dbReference type="EMBL" id="JAGSOG010000312">
    <property type="protein sequence ID" value="MBR7838645.1"/>
    <property type="molecule type" value="Genomic_DNA"/>
</dbReference>
<keyword evidence="3" id="KW-0949">S-adenosyl-L-methionine</keyword>
<accession>A0A941EVP2</accession>
<evidence type="ECO:0000256" key="3">
    <source>
        <dbReference type="ARBA" id="ARBA00022691"/>
    </source>
</evidence>
<name>A0A941EVP2_9ACTN</name>
<keyword evidence="5" id="KW-1185">Reference proteome</keyword>
<dbReference type="GO" id="GO:0008168">
    <property type="term" value="F:methyltransferase activity"/>
    <property type="evidence" value="ECO:0007669"/>
    <property type="project" value="UniProtKB-KW"/>
</dbReference>
<dbReference type="EC" id="2.1.1.-" evidence="4"/>
<dbReference type="Pfam" id="PF01209">
    <property type="entry name" value="Ubie_methyltran"/>
    <property type="match status" value="1"/>
</dbReference>
<dbReference type="PANTHER" id="PTHR43591:SF24">
    <property type="entry name" value="2-METHOXY-6-POLYPRENYL-1,4-BENZOQUINOL METHYLASE, MITOCHONDRIAL"/>
    <property type="match status" value="1"/>
</dbReference>
<dbReference type="AlphaFoldDB" id="A0A941EVP2"/>
<dbReference type="PROSITE" id="PS51608">
    <property type="entry name" value="SAM_MT_UBIE"/>
    <property type="match status" value="1"/>
</dbReference>
<gene>
    <name evidence="4" type="ORF">KDL01_35585</name>
</gene>
<dbReference type="CDD" id="cd02440">
    <property type="entry name" value="AdoMet_MTases"/>
    <property type="match status" value="1"/>
</dbReference>
<dbReference type="InterPro" id="IPR004033">
    <property type="entry name" value="UbiE/COQ5_MeTrFase"/>
</dbReference>
<proteinExistence type="predicted"/>
<dbReference type="Gene3D" id="3.40.50.150">
    <property type="entry name" value="Vaccinia Virus protein VP39"/>
    <property type="match status" value="1"/>
</dbReference>
<evidence type="ECO:0000313" key="4">
    <source>
        <dbReference type="EMBL" id="MBR7838645.1"/>
    </source>
</evidence>
<protein>
    <submittedName>
        <fullName evidence="4">Class I SAM-dependent methyltransferase</fullName>
        <ecNumber evidence="4">2.1.1.-</ecNumber>
    </submittedName>
</protein>
<evidence type="ECO:0000256" key="2">
    <source>
        <dbReference type="ARBA" id="ARBA00022679"/>
    </source>
</evidence>
<evidence type="ECO:0000313" key="5">
    <source>
        <dbReference type="Proteomes" id="UP000675781"/>
    </source>
</evidence>